<evidence type="ECO:0000313" key="6">
    <source>
        <dbReference type="EMBL" id="MDC7683743.1"/>
    </source>
</evidence>
<dbReference type="InterPro" id="IPR014030">
    <property type="entry name" value="Ketoacyl_synth_N"/>
</dbReference>
<comment type="caution">
    <text evidence="6">The sequence shown here is derived from an EMBL/GenBank/DDBJ whole genome shotgun (WGS) entry which is preliminary data.</text>
</comment>
<dbReference type="SUPFAM" id="SSF53901">
    <property type="entry name" value="Thiolase-like"/>
    <property type="match status" value="2"/>
</dbReference>
<name>A0ABT5HUJ9_9CAUL</name>
<dbReference type="PROSITE" id="PS52004">
    <property type="entry name" value="KS3_2"/>
    <property type="match status" value="1"/>
</dbReference>
<gene>
    <name evidence="6" type="ORF">PQU92_10680</name>
</gene>
<dbReference type="PANTHER" id="PTHR11712:SF336">
    <property type="entry name" value="3-OXOACYL-[ACYL-CARRIER-PROTEIN] SYNTHASE, MITOCHONDRIAL"/>
    <property type="match status" value="1"/>
</dbReference>
<proteinExistence type="inferred from homology"/>
<dbReference type="InterPro" id="IPR016039">
    <property type="entry name" value="Thiolase-like"/>
</dbReference>
<evidence type="ECO:0000256" key="3">
    <source>
        <dbReference type="ARBA" id="ARBA00022679"/>
    </source>
</evidence>
<keyword evidence="7" id="KW-1185">Reference proteome</keyword>
<feature type="domain" description="Ketosynthase family 3 (KS3)" evidence="5">
    <location>
        <begin position="1"/>
        <end position="422"/>
    </location>
</feature>
<protein>
    <submittedName>
        <fullName evidence="6">Beta-ketoacyl-[acyl-carrier-protein] synthase family protein</fullName>
    </submittedName>
</protein>
<dbReference type="RefSeq" id="WP_272748208.1">
    <property type="nucleotide sequence ID" value="NZ_JAQQKX010000008.1"/>
</dbReference>
<dbReference type="Gene3D" id="3.40.47.10">
    <property type="match status" value="2"/>
</dbReference>
<dbReference type="Proteomes" id="UP001214854">
    <property type="component" value="Unassembled WGS sequence"/>
</dbReference>
<accession>A0ABT5HUJ9</accession>
<dbReference type="InterPro" id="IPR000794">
    <property type="entry name" value="Beta-ketoacyl_synthase"/>
</dbReference>
<comment type="similarity">
    <text evidence="2 4">Belongs to the thiolase-like superfamily. Beta-ketoacyl-ACP synthases family.</text>
</comment>
<evidence type="ECO:0000256" key="4">
    <source>
        <dbReference type="RuleBase" id="RU003694"/>
    </source>
</evidence>
<organism evidence="6 7">
    <name type="scientific">Asticcacaulis aquaticus</name>
    <dbReference type="NCBI Taxonomy" id="2984212"/>
    <lineage>
        <taxon>Bacteria</taxon>
        <taxon>Pseudomonadati</taxon>
        <taxon>Pseudomonadota</taxon>
        <taxon>Alphaproteobacteria</taxon>
        <taxon>Caulobacterales</taxon>
        <taxon>Caulobacteraceae</taxon>
        <taxon>Asticcacaulis</taxon>
    </lineage>
</organism>
<dbReference type="CDD" id="cd00834">
    <property type="entry name" value="KAS_I_II"/>
    <property type="match status" value="1"/>
</dbReference>
<dbReference type="Pfam" id="PF00109">
    <property type="entry name" value="ketoacyl-synt"/>
    <property type="match status" value="1"/>
</dbReference>
<dbReference type="SMART" id="SM00825">
    <property type="entry name" value="PKS_KS"/>
    <property type="match status" value="1"/>
</dbReference>
<evidence type="ECO:0000256" key="1">
    <source>
        <dbReference type="ARBA" id="ARBA00005194"/>
    </source>
</evidence>
<evidence type="ECO:0000259" key="5">
    <source>
        <dbReference type="PROSITE" id="PS52004"/>
    </source>
</evidence>
<reference evidence="6 7" key="1">
    <citation type="submission" date="2023-01" db="EMBL/GenBank/DDBJ databases">
        <title>Novel species of the genus Asticcacaulis isolated from rivers.</title>
        <authorList>
            <person name="Lu H."/>
        </authorList>
    </citation>
    <scope>NUCLEOTIDE SEQUENCE [LARGE SCALE GENOMIC DNA]</scope>
    <source>
        <strain evidence="6 7">BYS171W</strain>
    </source>
</reference>
<dbReference type="PANTHER" id="PTHR11712">
    <property type="entry name" value="POLYKETIDE SYNTHASE-RELATED"/>
    <property type="match status" value="1"/>
</dbReference>
<dbReference type="EMBL" id="JAQQKX010000008">
    <property type="protein sequence ID" value="MDC7683743.1"/>
    <property type="molecule type" value="Genomic_DNA"/>
</dbReference>
<sequence length="427" mass="46490">MRRVVVTGMSVISPLGDDLDIFYSNLIAGQSGIGNWRFFEDDRVYSRVGGDLSDYDWKARHAAMEATLPDSNRARMRKIMRLAPFATRLSILTAVDAWRDSGLSFDVDFTRVAGLLAGHNLNENYLMKNHQVFIESEPDWIDAQAAVLDLDTDHASSVNEVLGIRGAGYTMGGACASANITLRAAIDEIRHHGHDIAVMTGAALDFSPMGLHAMALLGAITTQSFNDAPELASRPYDTRREGFVPSHGAGTLILEELEHARARGATIYGEVLGCVVMSDANHLPNPSPEGQTATIRRLFDTCGIAPEQVDYVSAHATSTPLGDLSELKALRAAFGPHAYKLKLNAPKSMLGHTCWSAPVVETIAALMQMKNGRLHPSINIDTLDPEVDLDVCSNTPVNHQIRLFLKNSFGFGGINCCALWQHPDLIQ</sequence>
<evidence type="ECO:0000313" key="7">
    <source>
        <dbReference type="Proteomes" id="UP001214854"/>
    </source>
</evidence>
<dbReference type="InterPro" id="IPR014031">
    <property type="entry name" value="Ketoacyl_synth_C"/>
</dbReference>
<keyword evidence="3 4" id="KW-0808">Transferase</keyword>
<evidence type="ECO:0000256" key="2">
    <source>
        <dbReference type="ARBA" id="ARBA00008467"/>
    </source>
</evidence>
<comment type="pathway">
    <text evidence="1">Lipid metabolism; fatty acid biosynthesis.</text>
</comment>
<dbReference type="InterPro" id="IPR020841">
    <property type="entry name" value="PKS_Beta-ketoAc_synthase_dom"/>
</dbReference>
<dbReference type="Pfam" id="PF02801">
    <property type="entry name" value="Ketoacyl-synt_C"/>
    <property type="match status" value="1"/>
</dbReference>